<feature type="compositionally biased region" description="Basic and acidic residues" evidence="1">
    <location>
        <begin position="166"/>
        <end position="177"/>
    </location>
</feature>
<proteinExistence type="predicted"/>
<accession>A0A7R8W7W6</accession>
<name>A0A7R8W7W6_9CRUS</name>
<gene>
    <name evidence="2" type="ORF">CTOB1V02_LOCUS3938</name>
</gene>
<organism evidence="2">
    <name type="scientific">Cyprideis torosa</name>
    <dbReference type="NCBI Taxonomy" id="163714"/>
    <lineage>
        <taxon>Eukaryota</taxon>
        <taxon>Metazoa</taxon>
        <taxon>Ecdysozoa</taxon>
        <taxon>Arthropoda</taxon>
        <taxon>Crustacea</taxon>
        <taxon>Oligostraca</taxon>
        <taxon>Ostracoda</taxon>
        <taxon>Podocopa</taxon>
        <taxon>Podocopida</taxon>
        <taxon>Cytherocopina</taxon>
        <taxon>Cytheroidea</taxon>
        <taxon>Cytherideidae</taxon>
        <taxon>Cyprideis</taxon>
    </lineage>
</organism>
<evidence type="ECO:0000313" key="2">
    <source>
        <dbReference type="EMBL" id="CAD7226012.1"/>
    </source>
</evidence>
<feature type="region of interest" description="Disordered" evidence="1">
    <location>
        <begin position="104"/>
        <end position="126"/>
    </location>
</feature>
<feature type="compositionally biased region" description="Low complexity" evidence="1">
    <location>
        <begin position="116"/>
        <end position="126"/>
    </location>
</feature>
<sequence length="194" mass="21545">MEMEEVGSTPPPSLVVEDSLPSLFTFTSWASQIHLRDCFHHQLKFVVSEEGRAREICNATISMEWVMVGQPPFLVVGGGNRWFGTTGFLGSTSWRLSLKGEQKKKSAEEEEEEEAPCFSSSESAQCGCSSDAKHLIRKYLPRKKEEEDSQQGKNSSMKAVHLGIGPDRRLSSEAKRLSQEGGRILLIRLGEGDV</sequence>
<protein>
    <submittedName>
        <fullName evidence="2">Uncharacterized protein</fullName>
    </submittedName>
</protein>
<dbReference type="EMBL" id="OB660720">
    <property type="protein sequence ID" value="CAD7226012.1"/>
    <property type="molecule type" value="Genomic_DNA"/>
</dbReference>
<evidence type="ECO:0000256" key="1">
    <source>
        <dbReference type="SAM" id="MobiDB-lite"/>
    </source>
</evidence>
<feature type="region of interest" description="Disordered" evidence="1">
    <location>
        <begin position="142"/>
        <end position="177"/>
    </location>
</feature>
<dbReference type="AlphaFoldDB" id="A0A7R8W7W6"/>
<reference evidence="2" key="1">
    <citation type="submission" date="2020-11" db="EMBL/GenBank/DDBJ databases">
        <authorList>
            <person name="Tran Van P."/>
        </authorList>
    </citation>
    <scope>NUCLEOTIDE SEQUENCE</scope>
</reference>